<sequence length="190" mass="21745">MCPEVCPWWLYFVLDNRIRKSIHKPEQILDNYVKPGQTVMDFGCGPGTYTIDMAQMVGRNGKVIAVDFQEKMLEILEKKCKKEGLESRVKIHQNNPESIGVSEKVDFVLAFYVIHELPAIDNFFAELKTIVKPEGRLLVVEPEVHVRKHFFDSIVKSSGNHGFVPQSRINIRFSRAVLFKNVTNKSTTPP</sequence>
<dbReference type="Pfam" id="PF13847">
    <property type="entry name" value="Methyltransf_31"/>
    <property type="match status" value="1"/>
</dbReference>
<feature type="domain" description="Methyltransferase" evidence="1">
    <location>
        <begin position="34"/>
        <end position="146"/>
    </location>
</feature>
<dbReference type="PANTHER" id="PTHR43667">
    <property type="entry name" value="CYCLOPROPANE-FATTY-ACYL-PHOSPHOLIPID SYNTHASE"/>
    <property type="match status" value="1"/>
</dbReference>
<dbReference type="KEGG" id="mev:Metev_0759"/>
<evidence type="ECO:0000313" key="3">
    <source>
        <dbReference type="Proteomes" id="UP000000391"/>
    </source>
</evidence>
<dbReference type="PANTHER" id="PTHR43667:SF2">
    <property type="entry name" value="FATTY ACID C-METHYL TRANSFERASE"/>
    <property type="match status" value="1"/>
</dbReference>
<dbReference type="InterPro" id="IPR025714">
    <property type="entry name" value="Methyltranfer_dom"/>
</dbReference>
<accession>D7E736</accession>
<keyword evidence="2" id="KW-0808">Transferase</keyword>
<dbReference type="OrthoDB" id="1018at2157"/>
<organism evidence="2 3">
    <name type="scientific">Methanohalobium evestigatum (strain ATCC BAA-1072 / DSM 3721 / NBRC 107634 / OCM 161 / Z-7303)</name>
    <dbReference type="NCBI Taxonomy" id="644295"/>
    <lineage>
        <taxon>Archaea</taxon>
        <taxon>Methanobacteriati</taxon>
        <taxon>Methanobacteriota</taxon>
        <taxon>Stenosarchaea group</taxon>
        <taxon>Methanomicrobia</taxon>
        <taxon>Methanosarcinales</taxon>
        <taxon>Methanosarcinaceae</taxon>
        <taxon>Methanohalobium</taxon>
    </lineage>
</organism>
<dbReference type="SUPFAM" id="SSF53335">
    <property type="entry name" value="S-adenosyl-L-methionine-dependent methyltransferases"/>
    <property type="match status" value="1"/>
</dbReference>
<keyword evidence="2" id="KW-0489">Methyltransferase</keyword>
<dbReference type="Gene3D" id="3.40.50.150">
    <property type="entry name" value="Vaccinia Virus protein VP39"/>
    <property type="match status" value="1"/>
</dbReference>
<dbReference type="STRING" id="644295.Metev_0759"/>
<protein>
    <submittedName>
        <fullName evidence="2">Methyltransferase type 11</fullName>
    </submittedName>
</protein>
<keyword evidence="3" id="KW-1185">Reference proteome</keyword>
<dbReference type="GeneID" id="9346380"/>
<reference evidence="2 3" key="1">
    <citation type="submission" date="2010-06" db="EMBL/GenBank/DDBJ databases">
        <title>Complete sequence chromosome of Methanohalobium evestigatum Z-7303.</title>
        <authorList>
            <consortium name="US DOE Joint Genome Institute"/>
            <person name="Lucas S."/>
            <person name="Copeland A."/>
            <person name="Lapidus A."/>
            <person name="Cheng J.-F."/>
            <person name="Bruce D."/>
            <person name="Goodwin L."/>
            <person name="Pitluck S."/>
            <person name="Saunders E."/>
            <person name="Detter J.C."/>
            <person name="Han C."/>
            <person name="Tapia R."/>
            <person name="Land M."/>
            <person name="Hauser L."/>
            <person name="Kyrpides N."/>
            <person name="Mikhailova N."/>
            <person name="Sieprawska-Lupa M."/>
            <person name="Whitman W.B."/>
            <person name="Anderson I."/>
            <person name="Woyke T."/>
        </authorList>
    </citation>
    <scope>NUCLEOTIDE SEQUENCE [LARGE SCALE GENOMIC DNA]</scope>
    <source>
        <strain evidence="3">ATCC BAA-1072 / DSM 3721 / NBRC 107634 / OCM 161 / Z-7303</strain>
    </source>
</reference>
<dbReference type="HOGENOM" id="CLU_037990_16_2_2"/>
<name>D7E736_METEZ</name>
<dbReference type="GO" id="GO:0032259">
    <property type="term" value="P:methylation"/>
    <property type="evidence" value="ECO:0007669"/>
    <property type="project" value="UniProtKB-KW"/>
</dbReference>
<dbReference type="InterPro" id="IPR029063">
    <property type="entry name" value="SAM-dependent_MTases_sf"/>
</dbReference>
<dbReference type="EMBL" id="CP002069">
    <property type="protein sequence ID" value="ADI73660.1"/>
    <property type="molecule type" value="Genomic_DNA"/>
</dbReference>
<dbReference type="Proteomes" id="UP000000391">
    <property type="component" value="Chromosome"/>
</dbReference>
<dbReference type="GO" id="GO:0008168">
    <property type="term" value="F:methyltransferase activity"/>
    <property type="evidence" value="ECO:0007669"/>
    <property type="project" value="UniProtKB-KW"/>
</dbReference>
<dbReference type="RefSeq" id="WP_013194228.1">
    <property type="nucleotide sequence ID" value="NC_014253.1"/>
</dbReference>
<evidence type="ECO:0000313" key="2">
    <source>
        <dbReference type="EMBL" id="ADI73660.1"/>
    </source>
</evidence>
<evidence type="ECO:0000259" key="1">
    <source>
        <dbReference type="Pfam" id="PF13847"/>
    </source>
</evidence>
<proteinExistence type="predicted"/>
<gene>
    <name evidence="2" type="ordered locus">Metev_0759</name>
</gene>
<dbReference type="CDD" id="cd02440">
    <property type="entry name" value="AdoMet_MTases"/>
    <property type="match status" value="1"/>
</dbReference>
<dbReference type="AlphaFoldDB" id="D7E736"/>
<dbReference type="InterPro" id="IPR050723">
    <property type="entry name" value="CFA/CMAS"/>
</dbReference>